<sequence>MGPDPRGLKPEDCSAFIEDPLLLVSLTQHECQKLRTRKIFILLYKKRANFSQIETSMAFTDTEKLFLDLLYSLSWIYCMSWLQFISKLG</sequence>
<evidence type="ECO:0000313" key="1">
    <source>
        <dbReference type="EMBL" id="KAG8454941.1"/>
    </source>
</evidence>
<proteinExistence type="predicted"/>
<reference evidence="1" key="1">
    <citation type="thesis" date="2020" institute="ProQuest LLC" country="789 East Eisenhower Parkway, Ann Arbor, MI, USA">
        <title>Comparative Genomics and Chromosome Evolution.</title>
        <authorList>
            <person name="Mudd A.B."/>
        </authorList>
    </citation>
    <scope>NUCLEOTIDE SEQUENCE</scope>
    <source>
        <strain evidence="1">Female2</strain>
        <tissue evidence="1">Blood</tissue>
    </source>
</reference>
<keyword evidence="2" id="KW-1185">Reference proteome</keyword>
<dbReference type="Proteomes" id="UP000812440">
    <property type="component" value="Chromosome 1"/>
</dbReference>
<protein>
    <submittedName>
        <fullName evidence="1">Uncharacterized protein</fullName>
    </submittedName>
</protein>
<name>A0A8T2KKA4_9PIPI</name>
<dbReference type="EMBL" id="JAACNH010000001">
    <property type="protein sequence ID" value="KAG8454941.1"/>
    <property type="molecule type" value="Genomic_DNA"/>
</dbReference>
<dbReference type="AlphaFoldDB" id="A0A8T2KKA4"/>
<gene>
    <name evidence="1" type="ORF">GDO86_001239</name>
</gene>
<evidence type="ECO:0000313" key="2">
    <source>
        <dbReference type="Proteomes" id="UP000812440"/>
    </source>
</evidence>
<organism evidence="1 2">
    <name type="scientific">Hymenochirus boettgeri</name>
    <name type="common">Congo dwarf clawed frog</name>
    <dbReference type="NCBI Taxonomy" id="247094"/>
    <lineage>
        <taxon>Eukaryota</taxon>
        <taxon>Metazoa</taxon>
        <taxon>Chordata</taxon>
        <taxon>Craniata</taxon>
        <taxon>Vertebrata</taxon>
        <taxon>Euteleostomi</taxon>
        <taxon>Amphibia</taxon>
        <taxon>Batrachia</taxon>
        <taxon>Anura</taxon>
        <taxon>Pipoidea</taxon>
        <taxon>Pipidae</taxon>
        <taxon>Pipinae</taxon>
        <taxon>Hymenochirus</taxon>
    </lineage>
</organism>
<comment type="caution">
    <text evidence="1">The sequence shown here is derived from an EMBL/GenBank/DDBJ whole genome shotgun (WGS) entry which is preliminary data.</text>
</comment>
<accession>A0A8T2KKA4</accession>